<evidence type="ECO:0000256" key="9">
    <source>
        <dbReference type="SAM" id="MobiDB-lite"/>
    </source>
</evidence>
<feature type="compositionally biased region" description="Basic and acidic residues" evidence="9">
    <location>
        <begin position="1"/>
        <end position="11"/>
    </location>
</feature>
<dbReference type="GO" id="GO:0060258">
    <property type="term" value="P:negative regulation of filamentous growth"/>
    <property type="evidence" value="ECO:0007669"/>
    <property type="project" value="UniProtKB-ARBA"/>
</dbReference>
<dbReference type="Pfam" id="PF00096">
    <property type="entry name" value="zf-C2H2"/>
    <property type="match status" value="1"/>
</dbReference>
<dbReference type="GO" id="GO:0000785">
    <property type="term" value="C:chromatin"/>
    <property type="evidence" value="ECO:0007669"/>
    <property type="project" value="TreeGrafter"/>
</dbReference>
<dbReference type="Proteomes" id="UP000027265">
    <property type="component" value="Unassembled WGS sequence"/>
</dbReference>
<keyword evidence="12" id="KW-1185">Reference proteome</keyword>
<evidence type="ECO:0000256" key="6">
    <source>
        <dbReference type="ARBA" id="ARBA00022833"/>
    </source>
</evidence>
<dbReference type="PANTHER" id="PTHR14003">
    <property type="entry name" value="TRANSCRIPTIONAL REPRESSOR PROTEIN YY"/>
    <property type="match status" value="1"/>
</dbReference>
<keyword evidence="2" id="KW-0678">Repressor</keyword>
<dbReference type="GO" id="GO:0000122">
    <property type="term" value="P:negative regulation of transcription by RNA polymerase II"/>
    <property type="evidence" value="ECO:0007669"/>
    <property type="project" value="UniProtKB-ARBA"/>
</dbReference>
<dbReference type="HOGENOM" id="CLU_180204_0_0_1"/>
<dbReference type="GO" id="GO:0031519">
    <property type="term" value="C:PcG protein complex"/>
    <property type="evidence" value="ECO:0007669"/>
    <property type="project" value="TreeGrafter"/>
</dbReference>
<dbReference type="GO" id="GO:0008270">
    <property type="term" value="F:zinc ion binding"/>
    <property type="evidence" value="ECO:0007669"/>
    <property type="project" value="UniProtKB-KW"/>
</dbReference>
<keyword evidence="5 8" id="KW-0863">Zinc-finger</keyword>
<dbReference type="FunFam" id="3.30.160.60:FF:001382">
    <property type="entry name" value="Transcriptional repressor"/>
    <property type="match status" value="1"/>
</dbReference>
<gene>
    <name evidence="11" type="ORF">JAAARDRAFT_27573</name>
</gene>
<feature type="domain" description="C2H2-type" evidence="10">
    <location>
        <begin position="55"/>
        <end position="82"/>
    </location>
</feature>
<feature type="region of interest" description="Disordered" evidence="9">
    <location>
        <begin position="1"/>
        <end position="53"/>
    </location>
</feature>
<proteinExistence type="predicted"/>
<keyword evidence="4" id="KW-0677">Repeat</keyword>
<organism evidence="11 12">
    <name type="scientific">Jaapia argillacea MUCL 33604</name>
    <dbReference type="NCBI Taxonomy" id="933084"/>
    <lineage>
        <taxon>Eukaryota</taxon>
        <taxon>Fungi</taxon>
        <taxon>Dikarya</taxon>
        <taxon>Basidiomycota</taxon>
        <taxon>Agaricomycotina</taxon>
        <taxon>Agaricomycetes</taxon>
        <taxon>Agaricomycetidae</taxon>
        <taxon>Jaapiales</taxon>
        <taxon>Jaapiaceae</taxon>
        <taxon>Jaapia</taxon>
    </lineage>
</organism>
<evidence type="ECO:0000256" key="4">
    <source>
        <dbReference type="ARBA" id="ARBA00022737"/>
    </source>
</evidence>
<dbReference type="Gene3D" id="3.30.160.60">
    <property type="entry name" value="Classic Zinc Finger"/>
    <property type="match status" value="1"/>
</dbReference>
<dbReference type="AlphaFoldDB" id="A0A067QCN4"/>
<dbReference type="SMART" id="SM00355">
    <property type="entry name" value="ZnF_C2H2"/>
    <property type="match status" value="1"/>
</dbReference>
<dbReference type="PROSITE" id="PS00028">
    <property type="entry name" value="ZINC_FINGER_C2H2_1"/>
    <property type="match status" value="1"/>
</dbReference>
<keyword evidence="6" id="KW-0862">Zinc</keyword>
<dbReference type="STRING" id="933084.A0A067QCN4"/>
<dbReference type="OrthoDB" id="6365676at2759"/>
<feature type="compositionally biased region" description="Low complexity" evidence="9">
    <location>
        <begin position="30"/>
        <end position="49"/>
    </location>
</feature>
<keyword evidence="7" id="KW-0539">Nucleus</keyword>
<reference evidence="12" key="1">
    <citation type="journal article" date="2014" name="Proc. Natl. Acad. Sci. U.S.A.">
        <title>Extensive sampling of basidiomycete genomes demonstrates inadequacy of the white-rot/brown-rot paradigm for wood decay fungi.</title>
        <authorList>
            <person name="Riley R."/>
            <person name="Salamov A.A."/>
            <person name="Brown D.W."/>
            <person name="Nagy L.G."/>
            <person name="Floudas D."/>
            <person name="Held B.W."/>
            <person name="Levasseur A."/>
            <person name="Lombard V."/>
            <person name="Morin E."/>
            <person name="Otillar R."/>
            <person name="Lindquist E.A."/>
            <person name="Sun H."/>
            <person name="LaButti K.M."/>
            <person name="Schmutz J."/>
            <person name="Jabbour D."/>
            <person name="Luo H."/>
            <person name="Baker S.E."/>
            <person name="Pisabarro A.G."/>
            <person name="Walton J.D."/>
            <person name="Blanchette R.A."/>
            <person name="Henrissat B."/>
            <person name="Martin F."/>
            <person name="Cullen D."/>
            <person name="Hibbett D.S."/>
            <person name="Grigoriev I.V."/>
        </authorList>
    </citation>
    <scope>NUCLEOTIDE SEQUENCE [LARGE SCALE GENOMIC DNA]</scope>
    <source>
        <strain evidence="12">MUCL 33604</strain>
    </source>
</reference>
<evidence type="ECO:0000256" key="3">
    <source>
        <dbReference type="ARBA" id="ARBA00022723"/>
    </source>
</evidence>
<dbReference type="GO" id="GO:0005667">
    <property type="term" value="C:transcription regulator complex"/>
    <property type="evidence" value="ECO:0007669"/>
    <property type="project" value="TreeGrafter"/>
</dbReference>
<evidence type="ECO:0000256" key="2">
    <source>
        <dbReference type="ARBA" id="ARBA00022491"/>
    </source>
</evidence>
<evidence type="ECO:0000256" key="1">
    <source>
        <dbReference type="ARBA" id="ARBA00004123"/>
    </source>
</evidence>
<evidence type="ECO:0000256" key="8">
    <source>
        <dbReference type="PROSITE-ProRule" id="PRU00042"/>
    </source>
</evidence>
<dbReference type="PANTHER" id="PTHR14003:SF19">
    <property type="entry name" value="YY2 TRANSCRIPTION FACTOR"/>
    <property type="match status" value="1"/>
</dbReference>
<dbReference type="InParanoid" id="A0A067QCN4"/>
<name>A0A067QCN4_9AGAM</name>
<dbReference type="InterPro" id="IPR036236">
    <property type="entry name" value="Znf_C2H2_sf"/>
</dbReference>
<dbReference type="SUPFAM" id="SSF57667">
    <property type="entry name" value="beta-beta-alpha zinc fingers"/>
    <property type="match status" value="1"/>
</dbReference>
<dbReference type="EMBL" id="KL197709">
    <property type="protein sequence ID" value="KDQ63905.1"/>
    <property type="molecule type" value="Genomic_DNA"/>
</dbReference>
<evidence type="ECO:0000256" key="5">
    <source>
        <dbReference type="ARBA" id="ARBA00022771"/>
    </source>
</evidence>
<evidence type="ECO:0000313" key="11">
    <source>
        <dbReference type="EMBL" id="KDQ63905.1"/>
    </source>
</evidence>
<evidence type="ECO:0000259" key="10">
    <source>
        <dbReference type="PROSITE" id="PS50157"/>
    </source>
</evidence>
<dbReference type="InterPro" id="IPR013087">
    <property type="entry name" value="Znf_C2H2_type"/>
</dbReference>
<sequence>MPREISTRHDLYSSFPDQTHDLVYAHHSPADSTSEPASPSDASSPASASGQKKKHVCNTCGRAFSTSGHLARHARVHTGERNHKCPFPGCQTRCSRQDNLQQQ</sequence>
<dbReference type="GO" id="GO:0000978">
    <property type="term" value="F:RNA polymerase II cis-regulatory region sequence-specific DNA binding"/>
    <property type="evidence" value="ECO:0007669"/>
    <property type="project" value="TreeGrafter"/>
</dbReference>
<dbReference type="GO" id="GO:0000981">
    <property type="term" value="F:DNA-binding transcription factor activity, RNA polymerase II-specific"/>
    <property type="evidence" value="ECO:0007669"/>
    <property type="project" value="TreeGrafter"/>
</dbReference>
<dbReference type="PROSITE" id="PS50157">
    <property type="entry name" value="ZINC_FINGER_C2H2_2"/>
    <property type="match status" value="1"/>
</dbReference>
<feature type="region of interest" description="Disordered" evidence="9">
    <location>
        <begin position="66"/>
        <end position="88"/>
    </location>
</feature>
<comment type="subcellular location">
    <subcellularLocation>
        <location evidence="1">Nucleus</location>
    </subcellularLocation>
</comment>
<accession>A0A067QCN4</accession>
<protein>
    <recommendedName>
        <fullName evidence="10">C2H2-type domain-containing protein</fullName>
    </recommendedName>
</protein>
<evidence type="ECO:0000256" key="7">
    <source>
        <dbReference type="ARBA" id="ARBA00023242"/>
    </source>
</evidence>
<keyword evidence="3" id="KW-0479">Metal-binding</keyword>
<evidence type="ECO:0000313" key="12">
    <source>
        <dbReference type="Proteomes" id="UP000027265"/>
    </source>
</evidence>